<evidence type="ECO:0000313" key="1">
    <source>
        <dbReference type="EMBL" id="MBI1756413.1"/>
    </source>
</evidence>
<dbReference type="Proteomes" id="UP000727962">
    <property type="component" value="Unassembled WGS sequence"/>
</dbReference>
<organism evidence="1 2">
    <name type="scientific">Fimbriimonas ginsengisoli</name>
    <dbReference type="NCBI Taxonomy" id="1005039"/>
    <lineage>
        <taxon>Bacteria</taxon>
        <taxon>Bacillati</taxon>
        <taxon>Armatimonadota</taxon>
        <taxon>Fimbriimonadia</taxon>
        <taxon>Fimbriimonadales</taxon>
        <taxon>Fimbriimonadaceae</taxon>
        <taxon>Fimbriimonas</taxon>
    </lineage>
</organism>
<proteinExistence type="predicted"/>
<protein>
    <submittedName>
        <fullName evidence="1">Uncharacterized protein</fullName>
    </submittedName>
</protein>
<dbReference type="AlphaFoldDB" id="A0A931LS26"/>
<accession>A0A931LS26</accession>
<evidence type="ECO:0000313" key="2">
    <source>
        <dbReference type="Proteomes" id="UP000727962"/>
    </source>
</evidence>
<name>A0A931LS26_FIMGI</name>
<gene>
    <name evidence="1" type="ORF">HYR64_04815</name>
</gene>
<sequence length="152" mass="17021">MPSELPITAYRGLCAYCWAWGAVAAYREAGGVGYPSLAEIHGQRYRPIGGQGITAMGAAFSDVERTLRGEPPLMRGVLFFQYARPQVHESAPRSLHDYVDHVFGERLPVRDRERVVGVVRKVRREWARRAAYQLFGPSADTRQDASKMGGKR</sequence>
<comment type="caution">
    <text evidence="1">The sequence shown here is derived from an EMBL/GenBank/DDBJ whole genome shotgun (WGS) entry which is preliminary data.</text>
</comment>
<dbReference type="EMBL" id="JACOSL010000030">
    <property type="protein sequence ID" value="MBI1756413.1"/>
    <property type="molecule type" value="Genomic_DNA"/>
</dbReference>
<reference evidence="1" key="1">
    <citation type="submission" date="2020-07" db="EMBL/GenBank/DDBJ databases">
        <title>Huge and variable diversity of episymbiotic CPR bacteria and DPANN archaea in groundwater ecosystems.</title>
        <authorList>
            <person name="He C.Y."/>
            <person name="Keren R."/>
            <person name="Whittaker M."/>
            <person name="Farag I.F."/>
            <person name="Doudna J."/>
            <person name="Cate J.H.D."/>
            <person name="Banfield J.F."/>
        </authorList>
    </citation>
    <scope>NUCLEOTIDE SEQUENCE</scope>
    <source>
        <strain evidence="1">NC_groundwater_17_Pr7_B-0.1um_64_12</strain>
    </source>
</reference>